<dbReference type="InterPro" id="IPR008920">
    <property type="entry name" value="TF_FadR/GntR_C"/>
</dbReference>
<dbReference type="GO" id="GO:0003677">
    <property type="term" value="F:DNA binding"/>
    <property type="evidence" value="ECO:0007669"/>
    <property type="project" value="UniProtKB-KW"/>
</dbReference>
<dbReference type="SMART" id="SM00345">
    <property type="entry name" value="HTH_GNTR"/>
    <property type="match status" value="1"/>
</dbReference>
<reference evidence="5 6" key="1">
    <citation type="submission" date="2018-06" db="EMBL/GenBank/DDBJ databases">
        <authorList>
            <consortium name="Pathogen Informatics"/>
            <person name="Doyle S."/>
        </authorList>
    </citation>
    <scope>NUCLEOTIDE SEQUENCE [LARGE SCALE GENOMIC DNA]</scope>
    <source>
        <strain evidence="5 6">NCTC4824</strain>
    </source>
</reference>
<organism evidence="5 6">
    <name type="scientific">Lederbergia lenta</name>
    <name type="common">Bacillus lentus</name>
    <dbReference type="NCBI Taxonomy" id="1467"/>
    <lineage>
        <taxon>Bacteria</taxon>
        <taxon>Bacillati</taxon>
        <taxon>Bacillota</taxon>
        <taxon>Bacilli</taxon>
        <taxon>Bacillales</taxon>
        <taxon>Bacillaceae</taxon>
        <taxon>Lederbergia</taxon>
    </lineage>
</organism>
<dbReference type="KEGG" id="blen:NCTC4824_03978"/>
<dbReference type="PROSITE" id="PS50949">
    <property type="entry name" value="HTH_GNTR"/>
    <property type="match status" value="1"/>
</dbReference>
<evidence type="ECO:0000256" key="2">
    <source>
        <dbReference type="ARBA" id="ARBA00023125"/>
    </source>
</evidence>
<feature type="domain" description="HTH gntR-type" evidence="4">
    <location>
        <begin position="10"/>
        <end position="78"/>
    </location>
</feature>
<dbReference type="InterPro" id="IPR036390">
    <property type="entry name" value="WH_DNA-bd_sf"/>
</dbReference>
<dbReference type="SMART" id="SM00895">
    <property type="entry name" value="FCD"/>
    <property type="match status" value="1"/>
</dbReference>
<dbReference type="PRINTS" id="PR00035">
    <property type="entry name" value="HTHGNTR"/>
</dbReference>
<keyword evidence="2" id="KW-0238">DNA-binding</keyword>
<dbReference type="InterPro" id="IPR036388">
    <property type="entry name" value="WH-like_DNA-bd_sf"/>
</dbReference>
<dbReference type="GO" id="GO:0003700">
    <property type="term" value="F:DNA-binding transcription factor activity"/>
    <property type="evidence" value="ECO:0007669"/>
    <property type="project" value="InterPro"/>
</dbReference>
<keyword evidence="6" id="KW-1185">Reference proteome</keyword>
<evidence type="ECO:0000256" key="1">
    <source>
        <dbReference type="ARBA" id="ARBA00023015"/>
    </source>
</evidence>
<sequence length="234" mass="27332">MKPIQDKERYTLSKIVSDNLRQYIVENKMTTGDKLPSERDLAEMLAVSRVIIREALRTLESTGIIIIKHGEGAFVNTDDPTVIFNHLLLFWEMNTEKTDELFELRHLLEKTAIEHIIANTEAEHLEELHNIMERMDKTTDPLSFKQLDIEFHRGLIQATKNQLFTQLTDIIVKYFSNAPHSQMDEADRMKTIQEHKLILEALKAKDKELAIQLLSEHLQYARKLKIEQKTRTVK</sequence>
<dbReference type="AlphaFoldDB" id="A0A2X4WGQ9"/>
<evidence type="ECO:0000313" key="5">
    <source>
        <dbReference type="EMBL" id="SQI63216.1"/>
    </source>
</evidence>
<dbReference type="Gene3D" id="1.20.120.530">
    <property type="entry name" value="GntR ligand-binding domain-like"/>
    <property type="match status" value="1"/>
</dbReference>
<dbReference type="Gene3D" id="1.10.10.10">
    <property type="entry name" value="Winged helix-like DNA-binding domain superfamily/Winged helix DNA-binding domain"/>
    <property type="match status" value="1"/>
</dbReference>
<dbReference type="STRING" id="1348624.GCA_001591545_02960"/>
<dbReference type="SUPFAM" id="SSF48008">
    <property type="entry name" value="GntR ligand-binding domain-like"/>
    <property type="match status" value="1"/>
</dbReference>
<dbReference type="RefSeq" id="WP_066143707.1">
    <property type="nucleotide sequence ID" value="NZ_JAMATI010000003.1"/>
</dbReference>
<keyword evidence="1" id="KW-0805">Transcription regulation</keyword>
<gene>
    <name evidence="5" type="primary">pdhR</name>
    <name evidence="5" type="ORF">NCTC4824_03978</name>
</gene>
<dbReference type="Pfam" id="PF00392">
    <property type="entry name" value="GntR"/>
    <property type="match status" value="1"/>
</dbReference>
<dbReference type="EMBL" id="LS483476">
    <property type="protein sequence ID" value="SQI63216.1"/>
    <property type="molecule type" value="Genomic_DNA"/>
</dbReference>
<proteinExistence type="predicted"/>
<protein>
    <submittedName>
        <fullName evidence="5">GntR family transcriptional regulator</fullName>
    </submittedName>
</protein>
<dbReference type="Pfam" id="PF07729">
    <property type="entry name" value="FCD"/>
    <property type="match status" value="1"/>
</dbReference>
<dbReference type="InterPro" id="IPR011711">
    <property type="entry name" value="GntR_C"/>
</dbReference>
<name>A0A2X4WGQ9_LEDLE</name>
<keyword evidence="3" id="KW-0804">Transcription</keyword>
<dbReference type="InterPro" id="IPR000524">
    <property type="entry name" value="Tscrpt_reg_HTH_GntR"/>
</dbReference>
<evidence type="ECO:0000313" key="6">
    <source>
        <dbReference type="Proteomes" id="UP000249134"/>
    </source>
</evidence>
<dbReference type="PANTHER" id="PTHR43537:SF5">
    <property type="entry name" value="UXU OPERON TRANSCRIPTIONAL REGULATOR"/>
    <property type="match status" value="1"/>
</dbReference>
<accession>A0A2X4WGQ9</accession>
<dbReference type="CDD" id="cd07377">
    <property type="entry name" value="WHTH_GntR"/>
    <property type="match status" value="1"/>
</dbReference>
<evidence type="ECO:0000259" key="4">
    <source>
        <dbReference type="PROSITE" id="PS50949"/>
    </source>
</evidence>
<dbReference type="PANTHER" id="PTHR43537">
    <property type="entry name" value="TRANSCRIPTIONAL REGULATOR, GNTR FAMILY"/>
    <property type="match status" value="1"/>
</dbReference>
<evidence type="ECO:0000256" key="3">
    <source>
        <dbReference type="ARBA" id="ARBA00023163"/>
    </source>
</evidence>
<dbReference type="SUPFAM" id="SSF46785">
    <property type="entry name" value="Winged helix' DNA-binding domain"/>
    <property type="match status" value="1"/>
</dbReference>
<dbReference type="Proteomes" id="UP000249134">
    <property type="component" value="Chromosome 1"/>
</dbReference>